<comment type="similarity">
    <text evidence="2">Belongs to the bacterial flagellin family.</text>
</comment>
<evidence type="ECO:0000256" key="1">
    <source>
        <dbReference type="ARBA" id="ARBA00004365"/>
    </source>
</evidence>
<dbReference type="EMBL" id="FNBW01000013">
    <property type="protein sequence ID" value="SDG27375.1"/>
    <property type="molecule type" value="Genomic_DNA"/>
</dbReference>
<dbReference type="Gene3D" id="1.20.1330.10">
    <property type="entry name" value="f41 fragment of flagellin, N-terminal domain"/>
    <property type="match status" value="1"/>
</dbReference>
<dbReference type="PANTHER" id="PTHR42792">
    <property type="entry name" value="FLAGELLIN"/>
    <property type="match status" value="1"/>
</dbReference>
<sequence>MRISTLSQNLRIDTSITSIQRRIADAQQQISTGKRSQVYSGFSGQDTRLLITLKEQRTSADSYINSINNTKVKTETIDATLQQMTSVAEDLRTQLYEQVEGLFEQSSLALSTFATAAINQMSNLLNQTTDGKYLFNGTDTDTQPIIDPATTQGAYAQPALAGGSAGIIAAAEAFFDVDANWNNVTTPAPGSLSVRVDQGVDLDFGELANDSATFEEVFDVLYAFSNTTFTAGDDAEYRNLLNWGLGKIEAAIDLMNDMVGQNGVVGSEMATRQEAHKETILLLETQIGKIEDVDPYEAVAEFQTLQAQLEASFQTTAVLRNLSLTKFI</sequence>
<proteinExistence type="inferred from homology"/>
<dbReference type="Proteomes" id="UP000198615">
    <property type="component" value="Unassembled WGS sequence"/>
</dbReference>
<dbReference type="GO" id="GO:0009288">
    <property type="term" value="C:bacterial-type flagellum"/>
    <property type="evidence" value="ECO:0007669"/>
    <property type="project" value="UniProtKB-SubCell"/>
</dbReference>
<keyword evidence="5" id="KW-0966">Cell projection</keyword>
<evidence type="ECO:0000256" key="2">
    <source>
        <dbReference type="ARBA" id="ARBA00005709"/>
    </source>
</evidence>
<organism evidence="5 6">
    <name type="scientific">Thalassobaculum litoreum DSM 18839</name>
    <dbReference type="NCBI Taxonomy" id="1123362"/>
    <lineage>
        <taxon>Bacteria</taxon>
        <taxon>Pseudomonadati</taxon>
        <taxon>Pseudomonadota</taxon>
        <taxon>Alphaproteobacteria</taxon>
        <taxon>Rhodospirillales</taxon>
        <taxon>Thalassobaculaceae</taxon>
        <taxon>Thalassobaculum</taxon>
    </lineage>
</organism>
<reference evidence="5 6" key="1">
    <citation type="submission" date="2016-10" db="EMBL/GenBank/DDBJ databases">
        <authorList>
            <person name="Varghese N."/>
            <person name="Submissions S."/>
        </authorList>
    </citation>
    <scope>NUCLEOTIDE SEQUENCE [LARGE SCALE GENOMIC DNA]</scope>
    <source>
        <strain evidence="5 6">DSM 18839</strain>
    </source>
</reference>
<dbReference type="OrthoDB" id="9758307at2"/>
<keyword evidence="5" id="KW-0282">Flagellum</keyword>
<feature type="domain" description="Flagellin C-terminal" evidence="4">
    <location>
        <begin position="246"/>
        <end position="327"/>
    </location>
</feature>
<dbReference type="AlphaFoldDB" id="A0A8G2BKQ2"/>
<evidence type="ECO:0000313" key="5">
    <source>
        <dbReference type="EMBL" id="SDG27375.1"/>
    </source>
</evidence>
<dbReference type="PANTHER" id="PTHR42792:SF1">
    <property type="entry name" value="FLAGELLAR HOOK-ASSOCIATED PROTEIN 3"/>
    <property type="match status" value="1"/>
</dbReference>
<dbReference type="SUPFAM" id="SSF64518">
    <property type="entry name" value="Phase 1 flagellin"/>
    <property type="match status" value="1"/>
</dbReference>
<dbReference type="GO" id="GO:0005198">
    <property type="term" value="F:structural molecule activity"/>
    <property type="evidence" value="ECO:0007669"/>
    <property type="project" value="InterPro"/>
</dbReference>
<evidence type="ECO:0000259" key="4">
    <source>
        <dbReference type="Pfam" id="PF00700"/>
    </source>
</evidence>
<evidence type="ECO:0000256" key="3">
    <source>
        <dbReference type="ARBA" id="ARBA00023143"/>
    </source>
</evidence>
<name>A0A8G2BKQ2_9PROT</name>
<dbReference type="RefSeq" id="WP_093152892.1">
    <property type="nucleotide sequence ID" value="NZ_FNBW01000013.1"/>
</dbReference>
<comment type="subcellular location">
    <subcellularLocation>
        <location evidence="1">Bacterial flagellum</location>
    </subcellularLocation>
</comment>
<gene>
    <name evidence="5" type="ORF">SAMN05660686_03865</name>
</gene>
<dbReference type="Pfam" id="PF00700">
    <property type="entry name" value="Flagellin_C"/>
    <property type="match status" value="1"/>
</dbReference>
<dbReference type="InterPro" id="IPR046358">
    <property type="entry name" value="Flagellin_C"/>
</dbReference>
<keyword evidence="5" id="KW-0969">Cilium</keyword>
<comment type="caution">
    <text evidence="5">The sequence shown here is derived from an EMBL/GenBank/DDBJ whole genome shotgun (WGS) entry which is preliminary data.</text>
</comment>
<keyword evidence="3" id="KW-0975">Bacterial flagellum</keyword>
<protein>
    <submittedName>
        <fullName evidence="5">Flagellin FlgL</fullName>
    </submittedName>
</protein>
<accession>A0A8G2BKQ2</accession>
<keyword evidence="6" id="KW-1185">Reference proteome</keyword>
<evidence type="ECO:0000313" key="6">
    <source>
        <dbReference type="Proteomes" id="UP000198615"/>
    </source>
</evidence>
<dbReference type="InterPro" id="IPR001492">
    <property type="entry name" value="Flagellin"/>
</dbReference>